<protein>
    <submittedName>
        <fullName evidence="2">Uncharacterized protein</fullName>
    </submittedName>
</protein>
<dbReference type="GO" id="GO:0008237">
    <property type="term" value="F:metallopeptidase activity"/>
    <property type="evidence" value="ECO:0007669"/>
    <property type="project" value="InterPro"/>
</dbReference>
<accession>A0AAQ4FIG6</accession>
<evidence type="ECO:0000256" key="1">
    <source>
        <dbReference type="SAM" id="MobiDB-lite"/>
    </source>
</evidence>
<dbReference type="AlphaFoldDB" id="A0AAQ4FIG6"/>
<dbReference type="SUPFAM" id="SSF55486">
    <property type="entry name" value="Metalloproteases ('zincins'), catalytic domain"/>
    <property type="match status" value="1"/>
</dbReference>
<gene>
    <name evidence="2" type="ORF">V5799_023709</name>
</gene>
<evidence type="ECO:0000313" key="3">
    <source>
        <dbReference type="Proteomes" id="UP001321473"/>
    </source>
</evidence>
<keyword evidence="3" id="KW-1185">Reference proteome</keyword>
<evidence type="ECO:0000313" key="2">
    <source>
        <dbReference type="EMBL" id="KAK8786515.1"/>
    </source>
</evidence>
<feature type="region of interest" description="Disordered" evidence="1">
    <location>
        <begin position="286"/>
        <end position="310"/>
    </location>
</feature>
<dbReference type="EMBL" id="JARKHS020002679">
    <property type="protein sequence ID" value="KAK8786515.1"/>
    <property type="molecule type" value="Genomic_DNA"/>
</dbReference>
<organism evidence="2 3">
    <name type="scientific">Amblyomma americanum</name>
    <name type="common">Lone star tick</name>
    <dbReference type="NCBI Taxonomy" id="6943"/>
    <lineage>
        <taxon>Eukaryota</taxon>
        <taxon>Metazoa</taxon>
        <taxon>Ecdysozoa</taxon>
        <taxon>Arthropoda</taxon>
        <taxon>Chelicerata</taxon>
        <taxon>Arachnida</taxon>
        <taxon>Acari</taxon>
        <taxon>Parasitiformes</taxon>
        <taxon>Ixodida</taxon>
        <taxon>Ixodoidea</taxon>
        <taxon>Ixodidae</taxon>
        <taxon>Amblyomminae</taxon>
        <taxon>Amblyomma</taxon>
    </lineage>
</organism>
<sequence>MRDVEEKMPEAIYSVMSSGKVQPALFPFSKLSQHVPTTSPKFWVEGFQLGLSLNPKLTLQDYLVVSDLSLIRTFTELLTKYDARVLNRHQIWLLVQYHSFCAAYEFLTIDYGSERKVAVHLPAYCAHRVEMSFKVLVLALSFYSLFMVEDIRTIDIGFDTLVTEAMKKIDSSIWMGKASKSSFLYWTLASTAAIRSKWTTEYLEAFRLRWNNLPDYTGYDYVLNSVELAIAVATPPAYYRNGTKATLYGGLLFLMAMQLVRAIEAEGLKWTPNGTSVNSILTDSLMPSSKKRPAANTERKTPTSFQRYPP</sequence>
<name>A0AAQ4FIG6_AMBAM</name>
<reference evidence="2 3" key="1">
    <citation type="journal article" date="2023" name="Arcadia Sci">
        <title>De novo assembly of a long-read Amblyomma americanum tick genome.</title>
        <authorList>
            <person name="Chou S."/>
            <person name="Poskanzer K.E."/>
            <person name="Rollins M."/>
            <person name="Thuy-Boun P.S."/>
        </authorList>
    </citation>
    <scope>NUCLEOTIDE SEQUENCE [LARGE SCALE GENOMIC DNA]</scope>
    <source>
        <strain evidence="2">F_SG_1</strain>
        <tissue evidence="2">Salivary glands</tissue>
    </source>
</reference>
<comment type="caution">
    <text evidence="2">The sequence shown here is derived from an EMBL/GenBank/DDBJ whole genome shotgun (WGS) entry which is preliminary data.</text>
</comment>
<proteinExistence type="predicted"/>
<dbReference type="InterPro" id="IPR024079">
    <property type="entry name" value="MetalloPept_cat_dom_sf"/>
</dbReference>
<dbReference type="Proteomes" id="UP001321473">
    <property type="component" value="Unassembled WGS sequence"/>
</dbReference>
<dbReference type="Gene3D" id="3.40.390.10">
    <property type="entry name" value="Collagenase (Catalytic Domain)"/>
    <property type="match status" value="1"/>
</dbReference>